<gene>
    <name evidence="4" type="ORF">BCR36DRAFT_580576</name>
</gene>
<evidence type="ECO:0000256" key="3">
    <source>
        <dbReference type="ARBA" id="ARBA00023186"/>
    </source>
</evidence>
<dbReference type="AlphaFoldDB" id="A0A1Y1VJG0"/>
<name>A0A1Y1VJG0_9FUNG</name>
<dbReference type="GO" id="GO:0005783">
    <property type="term" value="C:endoplasmic reticulum"/>
    <property type="evidence" value="ECO:0007669"/>
    <property type="project" value="InterPro"/>
</dbReference>
<evidence type="ECO:0000313" key="5">
    <source>
        <dbReference type="Proteomes" id="UP000193719"/>
    </source>
</evidence>
<keyword evidence="5" id="KW-1185">Reference proteome</keyword>
<dbReference type="InterPro" id="IPR016565">
    <property type="entry name" value="Proteasome_assmbl_chp_1"/>
</dbReference>
<evidence type="ECO:0000256" key="1">
    <source>
        <dbReference type="ARBA" id="ARBA00005261"/>
    </source>
</evidence>
<comment type="caution">
    <text evidence="4">The sequence shown here is derived from an EMBL/GenBank/DDBJ whole genome shotgun (WGS) entry which is preliminary data.</text>
</comment>
<dbReference type="GO" id="GO:0080129">
    <property type="term" value="P:proteasome core complex assembly"/>
    <property type="evidence" value="ECO:0007669"/>
    <property type="project" value="TreeGrafter"/>
</dbReference>
<evidence type="ECO:0000313" key="4">
    <source>
        <dbReference type="EMBL" id="ORX57161.1"/>
    </source>
</evidence>
<dbReference type="GO" id="GO:0070628">
    <property type="term" value="F:proteasome binding"/>
    <property type="evidence" value="ECO:0007669"/>
    <property type="project" value="TreeGrafter"/>
</dbReference>
<organism evidence="4 5">
    <name type="scientific">Piromyces finnis</name>
    <dbReference type="NCBI Taxonomy" id="1754191"/>
    <lineage>
        <taxon>Eukaryota</taxon>
        <taxon>Fungi</taxon>
        <taxon>Fungi incertae sedis</taxon>
        <taxon>Chytridiomycota</taxon>
        <taxon>Chytridiomycota incertae sedis</taxon>
        <taxon>Neocallimastigomycetes</taxon>
        <taxon>Neocallimastigales</taxon>
        <taxon>Neocallimastigaceae</taxon>
        <taxon>Piromyces</taxon>
    </lineage>
</organism>
<dbReference type="Proteomes" id="UP000193719">
    <property type="component" value="Unassembled WGS sequence"/>
</dbReference>
<reference evidence="4 5" key="2">
    <citation type="submission" date="2016-08" db="EMBL/GenBank/DDBJ databases">
        <title>Pervasive Adenine N6-methylation of Active Genes in Fungi.</title>
        <authorList>
            <consortium name="DOE Joint Genome Institute"/>
            <person name="Mondo S.J."/>
            <person name="Dannebaum R.O."/>
            <person name="Kuo R.C."/>
            <person name="Labutti K."/>
            <person name="Haridas S."/>
            <person name="Kuo A."/>
            <person name="Salamov A."/>
            <person name="Ahrendt S.R."/>
            <person name="Lipzen A."/>
            <person name="Sullivan W."/>
            <person name="Andreopoulos W.B."/>
            <person name="Clum A."/>
            <person name="Lindquist E."/>
            <person name="Daum C."/>
            <person name="Ramamoorthy G.K."/>
            <person name="Gryganskyi A."/>
            <person name="Culley D."/>
            <person name="Magnuson J.K."/>
            <person name="James T.Y."/>
            <person name="O'Malley M.A."/>
            <person name="Stajich J.E."/>
            <person name="Spatafora J.W."/>
            <person name="Visel A."/>
            <person name="Grigoriev I.V."/>
        </authorList>
    </citation>
    <scope>NUCLEOTIDE SEQUENCE [LARGE SCALE GENOMIC DNA]</scope>
    <source>
        <strain evidence="5">finn</strain>
    </source>
</reference>
<dbReference type="STRING" id="1754191.A0A1Y1VJG0"/>
<accession>A0A1Y1VJG0</accession>
<comment type="similarity">
    <text evidence="1">Belongs to the PSMG1 family.</text>
</comment>
<reference evidence="4 5" key="1">
    <citation type="submission" date="2016-08" db="EMBL/GenBank/DDBJ databases">
        <title>Genomes of anaerobic fungi encode conserved fungal cellulosomes for biomass hydrolysis.</title>
        <authorList>
            <consortium name="DOE Joint Genome Institute"/>
            <person name="Haitjema C.H."/>
            <person name="Gilmore S.P."/>
            <person name="Henske J.K."/>
            <person name="Solomon K.V."/>
            <person name="De Groot R."/>
            <person name="Kuo A."/>
            <person name="Mondo S.J."/>
            <person name="Salamov A.A."/>
            <person name="Labutti K."/>
            <person name="Zhao Z."/>
            <person name="Chiniquy J."/>
            <person name="Barry K."/>
            <person name="Brewer H.M."/>
            <person name="Purvine S.O."/>
            <person name="Wright A.T."/>
            <person name="Boxma B."/>
            <person name="Van Alen T."/>
            <person name="Hackstein J.H."/>
            <person name="Baker S.E."/>
            <person name="Grigoriev I.V."/>
            <person name="O'Malley M.A."/>
        </authorList>
    </citation>
    <scope>NUCLEOTIDE SEQUENCE [LARGE SCALE GENOMIC DNA]</scope>
    <source>
        <strain evidence="5">finn</strain>
    </source>
</reference>
<dbReference type="PANTHER" id="PTHR15069">
    <property type="entry name" value="PROTEASOME ASSEMBLY CHAPERONE 1"/>
    <property type="match status" value="1"/>
</dbReference>
<protein>
    <recommendedName>
        <fullName evidence="2">Proteasome assembly chaperone 1</fullName>
    </recommendedName>
</protein>
<sequence>MDFFPLYQDIVSSRSYYEEADYISEDIDEIPEEFRQPYIVWTSEVESKLKSVLDVSNIIIGLKQAGTAYVNSRFTSKKAIGTLILPEINISKNCLNIHNTTNKSCNIYIANEKKPTLIVTCNYNVSQERAYDWSRLLLSNVKTEKIIIYDTLDATEIKTDISSEGLPHPPYLRKLTTSNYIINDNIKTLETPNFVQGCSASIMSWCEINNIKAVLYLSLNENIYGKSETTVETLEAFDKSFNTLTQEEAIISGNTFKKEELTSIYKNNFVTRNSISNKSLLYT</sequence>
<proteinExistence type="inferred from homology"/>
<dbReference type="Pfam" id="PF16094">
    <property type="entry name" value="PAC1"/>
    <property type="match status" value="1"/>
</dbReference>
<evidence type="ECO:0000256" key="2">
    <source>
        <dbReference type="ARBA" id="ARBA00019180"/>
    </source>
</evidence>
<dbReference type="EMBL" id="MCFH01000006">
    <property type="protein sequence ID" value="ORX57161.1"/>
    <property type="molecule type" value="Genomic_DNA"/>
</dbReference>
<dbReference type="PANTHER" id="PTHR15069:SF1">
    <property type="entry name" value="PROTEASOME ASSEMBLY CHAPERONE 1"/>
    <property type="match status" value="1"/>
</dbReference>
<keyword evidence="3" id="KW-0143">Chaperone</keyword>
<dbReference type="OrthoDB" id="17536at2759"/>